<dbReference type="EMBL" id="LR796770">
    <property type="protein sequence ID" value="CAB4165217.1"/>
    <property type="molecule type" value="Genomic_DNA"/>
</dbReference>
<evidence type="ECO:0000313" key="1">
    <source>
        <dbReference type="EMBL" id="CAB4165217.1"/>
    </source>
</evidence>
<sequence>MVRDAILAACCFALAMVVTSRHVRAEIDPERPDWVMIVGCALNPYPKRPHASDTAEEYRRKLDLFWEIRDCRLMLLARDAGWRAAGRPTSANAYPPLPMVRDGDYR</sequence>
<reference evidence="1" key="1">
    <citation type="submission" date="2020-04" db="EMBL/GenBank/DDBJ databases">
        <authorList>
            <person name="Chiriac C."/>
            <person name="Salcher M."/>
            <person name="Ghai R."/>
            <person name="Kavagutti S V."/>
        </authorList>
    </citation>
    <scope>NUCLEOTIDE SEQUENCE</scope>
</reference>
<proteinExistence type="predicted"/>
<organism evidence="1">
    <name type="scientific">uncultured Caudovirales phage</name>
    <dbReference type="NCBI Taxonomy" id="2100421"/>
    <lineage>
        <taxon>Viruses</taxon>
        <taxon>Duplodnaviria</taxon>
        <taxon>Heunggongvirae</taxon>
        <taxon>Uroviricota</taxon>
        <taxon>Caudoviricetes</taxon>
        <taxon>Peduoviridae</taxon>
        <taxon>Maltschvirus</taxon>
        <taxon>Maltschvirus maltsch</taxon>
    </lineage>
</organism>
<accession>A0A6J5P1R1</accession>
<gene>
    <name evidence="2" type="ORF">UFOVP1603_50</name>
    <name evidence="1" type="ORF">UFOVP833_37</name>
</gene>
<evidence type="ECO:0000313" key="2">
    <source>
        <dbReference type="EMBL" id="CAB4218733.1"/>
    </source>
</evidence>
<protein>
    <submittedName>
        <fullName evidence="1">Uncharacterized protein</fullName>
    </submittedName>
</protein>
<name>A0A6J5P1R1_9CAUD</name>
<dbReference type="EMBL" id="LR797475">
    <property type="protein sequence ID" value="CAB4218733.1"/>
    <property type="molecule type" value="Genomic_DNA"/>
</dbReference>